<dbReference type="EC" id="1.3.99.4" evidence="8"/>
<dbReference type="GO" id="GO:0047571">
    <property type="term" value="F:3-oxosteroid 1-dehydrogenase activity"/>
    <property type="evidence" value="ECO:0007669"/>
    <property type="project" value="UniProtKB-EC"/>
</dbReference>
<evidence type="ECO:0000256" key="4">
    <source>
        <dbReference type="ARBA" id="ARBA00023002"/>
    </source>
</evidence>
<evidence type="ECO:0000256" key="9">
    <source>
        <dbReference type="ARBA" id="ARBA00069709"/>
    </source>
</evidence>
<dbReference type="SUPFAM" id="SSF56425">
    <property type="entry name" value="Succinate dehydrogenase/fumarate reductase flavoprotein, catalytic domain"/>
    <property type="match status" value="1"/>
</dbReference>
<dbReference type="Gene3D" id="3.50.50.60">
    <property type="entry name" value="FAD/NAD(P)-binding domain"/>
    <property type="match status" value="2"/>
</dbReference>
<dbReference type="AlphaFoldDB" id="A0A857M9D1"/>
<comment type="similarity">
    <text evidence="7">Belongs to the FAD-dependent oxidoreductase 2 family. 3-oxosteroid dehydrogenase subfamily.</text>
</comment>
<evidence type="ECO:0000256" key="3">
    <source>
        <dbReference type="ARBA" id="ARBA00022827"/>
    </source>
</evidence>
<dbReference type="RefSeq" id="WP_040515337.1">
    <property type="nucleotide sequence ID" value="NZ_CP045804.1"/>
</dbReference>
<dbReference type="InterPro" id="IPR036188">
    <property type="entry name" value="FAD/NAD-bd_sf"/>
</dbReference>
<evidence type="ECO:0000259" key="10">
    <source>
        <dbReference type="Pfam" id="PF00890"/>
    </source>
</evidence>
<keyword evidence="2" id="KW-0285">Flavoprotein</keyword>
<gene>
    <name evidence="11" type="ORF">GII30_01425</name>
</gene>
<sequence>MDSNYRNADIVVVGSGAAGMSAAITAARNGLSVVLVEKSSRWGGSTARSGGGIWIPGNHVLVRAAGPDSLDDARRYLHDIAGDAVAPERIDAFIDHGAQALQALCTWTPLELMWVKGYSDYLPERPGGRAAGRSVEPRPFDVRALGDDYATMEPFYTKTPLNVIVHQGDYKWLSTGLRHWRGPQRILTVGARTVLAKTLGRKLVGMGGALAGALMVGVRDAGVDVRLGCGVTDLIVDEDHVTGVTLDDGSSLTASRGVILCSGGFDHNPALRKRFHRSPAGPELSLGATSNTGEPIIAAESIGAATDLMDDAWWAPSIPLPNGPWFALAERSLPRSIIVNNRGVRFMNESLPYVEATHAMFGGPHGSSEGPAENLPAWLIFDQGYRDRYMFAGRTARSPLPRRWFDEGYLVRADSITELAHQLSLPEGALEHTLDRFNDAARRGVDDDFGRGVSAYDRYYGDVTNKPNPSLGELTKPPFYAAPIVPADLGTKGGIVTDDRARALRPDGSVINGLYAAGNASSAVMGHTYAGPGATIGPALVFGYLAALDAANRNSGASI</sequence>
<evidence type="ECO:0000313" key="11">
    <source>
        <dbReference type="EMBL" id="QHN38025.1"/>
    </source>
</evidence>
<dbReference type="PRINTS" id="PR00411">
    <property type="entry name" value="PNDRDTASEI"/>
</dbReference>
<dbReference type="Pfam" id="PF00890">
    <property type="entry name" value="FAD_binding_2"/>
    <property type="match status" value="1"/>
</dbReference>
<proteinExistence type="inferred from homology"/>
<evidence type="ECO:0000256" key="2">
    <source>
        <dbReference type="ARBA" id="ARBA00022630"/>
    </source>
</evidence>
<keyword evidence="5" id="KW-0443">Lipid metabolism</keyword>
<dbReference type="InterPro" id="IPR027477">
    <property type="entry name" value="Succ_DH/fumarate_Rdtase_cat_sf"/>
</dbReference>
<keyword evidence="4 11" id="KW-0560">Oxidoreductase</keyword>
<evidence type="ECO:0000256" key="5">
    <source>
        <dbReference type="ARBA" id="ARBA00023221"/>
    </source>
</evidence>
<keyword evidence="5" id="KW-0753">Steroid metabolism</keyword>
<dbReference type="PANTHER" id="PTHR43400:SF10">
    <property type="entry name" value="3-OXOSTEROID 1-DEHYDROGENASE"/>
    <property type="match status" value="1"/>
</dbReference>
<organism evidence="11">
    <name type="scientific">Gordonia amarae</name>
    <dbReference type="NCBI Taxonomy" id="36821"/>
    <lineage>
        <taxon>Bacteria</taxon>
        <taxon>Bacillati</taxon>
        <taxon>Actinomycetota</taxon>
        <taxon>Actinomycetes</taxon>
        <taxon>Mycobacteriales</taxon>
        <taxon>Gordoniaceae</taxon>
        <taxon>Gordonia</taxon>
    </lineage>
</organism>
<dbReference type="GO" id="GO:0008202">
    <property type="term" value="P:steroid metabolic process"/>
    <property type="evidence" value="ECO:0007669"/>
    <property type="project" value="UniProtKB-KW"/>
</dbReference>
<accession>A0A857M9D1</accession>
<evidence type="ECO:0000256" key="6">
    <source>
        <dbReference type="ARBA" id="ARBA00051951"/>
    </source>
</evidence>
<dbReference type="InterPro" id="IPR003953">
    <property type="entry name" value="FAD-dep_OxRdtase_2_FAD-bd"/>
</dbReference>
<comment type="cofactor">
    <cofactor evidence="1">
        <name>FAD</name>
        <dbReference type="ChEBI" id="CHEBI:57692"/>
    </cofactor>
</comment>
<name>A0A857M9D1_9ACTN</name>
<reference evidence="11" key="1">
    <citation type="journal article" date="2021" name="Nat. Microbiol.">
        <title>Cocultivation of an ultrasmall environmental parasitic bacterium with lytic ability against bacteria associated with wastewater foams.</title>
        <authorList>
            <person name="Batinovic S."/>
            <person name="Rose J.J.A."/>
            <person name="Ratcliffe J."/>
            <person name="Seviour R.J."/>
            <person name="Petrovski S."/>
        </authorList>
    </citation>
    <scope>NUCLEOTIDE SEQUENCE</scope>
    <source>
        <strain evidence="11">CON44</strain>
    </source>
</reference>
<evidence type="ECO:0000256" key="1">
    <source>
        <dbReference type="ARBA" id="ARBA00001974"/>
    </source>
</evidence>
<feature type="domain" description="FAD-dependent oxidoreductase 2 FAD-binding" evidence="10">
    <location>
        <begin position="9"/>
        <end position="535"/>
    </location>
</feature>
<dbReference type="PANTHER" id="PTHR43400">
    <property type="entry name" value="FUMARATE REDUCTASE"/>
    <property type="match status" value="1"/>
</dbReference>
<dbReference type="EMBL" id="CP045810">
    <property type="protein sequence ID" value="QHN38025.1"/>
    <property type="molecule type" value="Genomic_DNA"/>
</dbReference>
<keyword evidence="3" id="KW-0274">FAD</keyword>
<evidence type="ECO:0000256" key="8">
    <source>
        <dbReference type="ARBA" id="ARBA00066536"/>
    </source>
</evidence>
<comment type="catalytic activity">
    <reaction evidence="6">
        <text>a 3-oxosteroid + A = a 3-oxo-Delta(1)-steroid + AH2</text>
        <dbReference type="Rhea" id="RHEA:13329"/>
        <dbReference type="ChEBI" id="CHEBI:13193"/>
        <dbReference type="ChEBI" id="CHEBI:17499"/>
        <dbReference type="ChEBI" id="CHEBI:20156"/>
        <dbReference type="ChEBI" id="CHEBI:47788"/>
        <dbReference type="EC" id="1.3.99.4"/>
    </reaction>
</comment>
<dbReference type="NCBIfam" id="NF005882">
    <property type="entry name" value="PRK07843.1"/>
    <property type="match status" value="1"/>
</dbReference>
<dbReference type="SUPFAM" id="SSF51905">
    <property type="entry name" value="FAD/NAD(P)-binding domain"/>
    <property type="match status" value="1"/>
</dbReference>
<dbReference type="FunFam" id="3.50.50.60:FF:000208">
    <property type="entry name" value="3-ketosteroid dehydrogenase"/>
    <property type="match status" value="1"/>
</dbReference>
<dbReference type="InterPro" id="IPR050315">
    <property type="entry name" value="FAD-oxidoreductase_2"/>
</dbReference>
<protein>
    <recommendedName>
        <fullName evidence="9">3-oxosteroid 1-dehydrogenase</fullName>
        <ecNumber evidence="8">1.3.99.4</ecNumber>
    </recommendedName>
</protein>
<evidence type="ECO:0000256" key="7">
    <source>
        <dbReference type="ARBA" id="ARBA00061147"/>
    </source>
</evidence>